<gene>
    <name evidence="2" type="ORF">BpJC7_31970</name>
</gene>
<dbReference type="EMBL" id="BKZQ01000090">
    <property type="protein sequence ID" value="GER71894.1"/>
    <property type="molecule type" value="Genomic_DNA"/>
</dbReference>
<sequence length="80" mass="9528">MIDELLRTYNEWNQKKIAFENFDSFIAITTPFVDMHNDYIQLFLSKEKNQYIISDDGYTINELSILGVDIKSSKKKKRIF</sequence>
<keyword evidence="3" id="KW-1185">Reference proteome</keyword>
<name>A0A5J4JS02_9BACI</name>
<proteinExistence type="predicted"/>
<dbReference type="Proteomes" id="UP000391919">
    <property type="component" value="Unassembled WGS sequence"/>
</dbReference>
<dbReference type="InterPro" id="IPR014960">
    <property type="entry name" value="DUF1828"/>
</dbReference>
<dbReference type="AlphaFoldDB" id="A0A5J4JS02"/>
<dbReference type="RefSeq" id="WP_151706241.1">
    <property type="nucleotide sequence ID" value="NZ_BKZQ01000090.1"/>
</dbReference>
<comment type="caution">
    <text evidence="2">The sequence shown here is derived from an EMBL/GenBank/DDBJ whole genome shotgun (WGS) entry which is preliminary data.</text>
</comment>
<reference evidence="2 3" key="1">
    <citation type="submission" date="2019-09" db="EMBL/GenBank/DDBJ databases">
        <title>Draft genome sequence of Bacillus sp. JC-7.</title>
        <authorList>
            <person name="Tanaka N."/>
            <person name="Shiwa Y."/>
            <person name="Fujita N."/>
            <person name="Tanasupawat S."/>
        </authorList>
    </citation>
    <scope>NUCLEOTIDE SEQUENCE [LARGE SCALE GENOMIC DNA]</scope>
    <source>
        <strain evidence="2 3">JC-7</strain>
    </source>
</reference>
<evidence type="ECO:0000313" key="3">
    <source>
        <dbReference type="Proteomes" id="UP000391919"/>
    </source>
</evidence>
<accession>A0A5J4JS02</accession>
<evidence type="ECO:0000259" key="1">
    <source>
        <dbReference type="Pfam" id="PF08861"/>
    </source>
</evidence>
<evidence type="ECO:0000313" key="2">
    <source>
        <dbReference type="EMBL" id="GER71894.1"/>
    </source>
</evidence>
<organism evidence="2 3">
    <name type="scientific">Weizmannia acidilactici</name>
    <dbReference type="NCBI Taxonomy" id="2607726"/>
    <lineage>
        <taxon>Bacteria</taxon>
        <taxon>Bacillati</taxon>
        <taxon>Bacillota</taxon>
        <taxon>Bacilli</taxon>
        <taxon>Bacillales</taxon>
        <taxon>Bacillaceae</taxon>
        <taxon>Heyndrickxia</taxon>
    </lineage>
</organism>
<feature type="domain" description="DUF1828" evidence="1">
    <location>
        <begin position="30"/>
        <end position="80"/>
    </location>
</feature>
<dbReference type="Pfam" id="PF08861">
    <property type="entry name" value="DUF1828"/>
    <property type="match status" value="1"/>
</dbReference>
<protein>
    <recommendedName>
        <fullName evidence="1">DUF1828 domain-containing protein</fullName>
    </recommendedName>
</protein>